<reference evidence="7" key="1">
    <citation type="journal article" date="2016" name="Front. Microbiol.">
        <title>Molecular Keys to the Janthinobacterium and Duganella spp. Interaction with the Plant Pathogen Fusarium graminearum.</title>
        <authorList>
            <person name="Haack F.S."/>
            <person name="Poehlein A."/>
            <person name="Kroger C."/>
            <person name="Voigt C.A."/>
            <person name="Piepenbring M."/>
            <person name="Bode H.B."/>
            <person name="Daniel R."/>
            <person name="Schafer W."/>
            <person name="Streit W.R."/>
        </authorList>
    </citation>
    <scope>NUCLEOTIDE SEQUENCE [LARGE SCALE GENOMIC DNA]</scope>
    <source>
        <strain evidence="7">T54</strain>
    </source>
</reference>
<sequence>MNPLICRPAHGTLSAVALRYHLIHLKTTSMPKSLSLSALVIAASSFALHACALAAPATTNTAAPQPKLVVVLVVDGLPNEQVQRYRDQFGKGKTGGLGRMLAEGAAFSNAHQAHGVTVTAIGHTAVLTGAYPYVHGIIGNNWIDPVTKKSVYCTEDTNYTYIGEHTDPSDGTAPTKLRVDTLGDQLRYASGNRSKVITVSGKDRGAILLAGKTGTPYMYMEKTGNFASSTFYMQAHPAWVIQYLAGKPQDRYYGKTWSALLPDAAYAGDARDDLTPAKPGGHNRLPYTYYSESGQIDAAYYNSLKTGPYLDQLTLDFARAAVEGENLGRNDSGVPDLLGVSLSAHDYVNHAYGPESKLSHDHLQRVDRMLGEFFNYLDQRIGMDNVLVVLTADHGFANTAEFSNQQRSESKRINGDQLMEELGQHLSDKFGGAKLLAAWSLPNIHLDYAAADKAGLRHADVEDAAAQFLLHQPGISDTFTRTQFESGAVTGTRIATLMRRAWNREASGDLMVITRPYWYFASGSTGTTHGSPYAYDTNVPLMIMGKRWIKPGYYGQYAEVVDIAPTLANILRVRPPAGSEGRVLVETLK</sequence>
<evidence type="ECO:0000256" key="1">
    <source>
        <dbReference type="ARBA" id="ARBA00022553"/>
    </source>
</evidence>
<dbReference type="PIRSF" id="PIRSF031924">
    <property type="entry name" value="Pi-irrepressible_AP"/>
    <property type="match status" value="1"/>
</dbReference>
<keyword evidence="7" id="KW-1185">Reference proteome</keyword>
<feature type="binding site" evidence="5">
    <location>
        <position position="140"/>
    </location>
    <ligand>
        <name>substrate</name>
    </ligand>
</feature>
<evidence type="ECO:0000256" key="2">
    <source>
        <dbReference type="ARBA" id="ARBA00022723"/>
    </source>
</evidence>
<evidence type="ECO:0000256" key="4">
    <source>
        <dbReference type="PIRSR" id="PIRSR031924-50"/>
    </source>
</evidence>
<dbReference type="SUPFAM" id="SSF53649">
    <property type="entry name" value="Alkaline phosphatase-like"/>
    <property type="match status" value="1"/>
</dbReference>
<dbReference type="CDD" id="cd16016">
    <property type="entry name" value="AP-SPAP"/>
    <property type="match status" value="1"/>
</dbReference>
<dbReference type="InterPro" id="IPR026263">
    <property type="entry name" value="Alkaline_phosphatase_prok"/>
</dbReference>
<name>A0A1E7WVQ9_9BURK</name>
<evidence type="ECO:0000256" key="3">
    <source>
        <dbReference type="ARBA" id="ARBA00022729"/>
    </source>
</evidence>
<comment type="caution">
    <text evidence="6">The sequence shown here is derived from an EMBL/GenBank/DDBJ whole genome shotgun (WGS) entry which is preliminary data.</text>
</comment>
<feature type="active site" description="Phosphothreonine intermediate" evidence="4">
    <location>
        <position position="119"/>
    </location>
</feature>
<proteinExistence type="predicted"/>
<dbReference type="Gene3D" id="3.30.1360.150">
    <property type="match status" value="1"/>
</dbReference>
<evidence type="ECO:0000313" key="6">
    <source>
        <dbReference type="EMBL" id="OFA03890.1"/>
    </source>
</evidence>
<evidence type="ECO:0000256" key="5">
    <source>
        <dbReference type="PIRSR" id="PIRSR031924-51"/>
    </source>
</evidence>
<organism evidence="6 7">
    <name type="scientific">Duganella phyllosphaerae</name>
    <dbReference type="NCBI Taxonomy" id="762836"/>
    <lineage>
        <taxon>Bacteria</taxon>
        <taxon>Pseudomonadati</taxon>
        <taxon>Pseudomonadota</taxon>
        <taxon>Betaproteobacteria</taxon>
        <taxon>Burkholderiales</taxon>
        <taxon>Oxalobacteraceae</taxon>
        <taxon>Telluria group</taxon>
        <taxon>Duganella</taxon>
    </lineage>
</organism>
<keyword evidence="6" id="KW-0378">Hydrolase</keyword>
<feature type="binding site" evidence="5">
    <location>
        <begin position="202"/>
        <end position="204"/>
    </location>
    <ligand>
        <name>substrate</name>
    </ligand>
</feature>
<dbReference type="GO" id="GO:0046872">
    <property type="term" value="F:metal ion binding"/>
    <property type="evidence" value="ECO:0007669"/>
    <property type="project" value="UniProtKB-KW"/>
</dbReference>
<dbReference type="PATRIC" id="fig|762836.4.peg.1776"/>
<gene>
    <name evidence="6" type="primary">pafA</name>
    <name evidence="6" type="ORF">DUPY_17050</name>
</gene>
<keyword evidence="2" id="KW-0479">Metal-binding</keyword>
<keyword evidence="3" id="KW-0732">Signal</keyword>
<dbReference type="Proteomes" id="UP000175989">
    <property type="component" value="Unassembled WGS sequence"/>
</dbReference>
<dbReference type="PANTHER" id="PTHR10151:SF120">
    <property type="entry name" value="BIS(5'-ADENOSYL)-TRIPHOSPHATASE"/>
    <property type="match status" value="1"/>
</dbReference>
<protein>
    <submittedName>
        <fullName evidence="6">Alkaline phosphatase PafA</fullName>
        <ecNumber evidence="6">3.1.3.1</ecNumber>
    </submittedName>
</protein>
<dbReference type="PANTHER" id="PTHR10151">
    <property type="entry name" value="ECTONUCLEOTIDE PYROPHOSPHATASE/PHOSPHODIESTERASE"/>
    <property type="match status" value="1"/>
</dbReference>
<dbReference type="EMBL" id="LROM01000071">
    <property type="protein sequence ID" value="OFA03890.1"/>
    <property type="molecule type" value="Genomic_DNA"/>
</dbReference>
<dbReference type="InterPro" id="IPR002591">
    <property type="entry name" value="Phosphodiest/P_Trfase"/>
</dbReference>
<evidence type="ECO:0000313" key="7">
    <source>
        <dbReference type="Proteomes" id="UP000175989"/>
    </source>
</evidence>
<keyword evidence="1 4" id="KW-0597">Phosphoprotein</keyword>
<dbReference type="InterPro" id="IPR017850">
    <property type="entry name" value="Alkaline_phosphatase_core_sf"/>
</dbReference>
<dbReference type="AlphaFoldDB" id="A0A1E7WVQ9"/>
<accession>A0A1E7WVQ9</accession>
<dbReference type="EC" id="3.1.3.1" evidence="6"/>
<dbReference type="Gene3D" id="3.40.720.10">
    <property type="entry name" value="Alkaline Phosphatase, subunit A"/>
    <property type="match status" value="1"/>
</dbReference>
<dbReference type="Pfam" id="PF01663">
    <property type="entry name" value="Phosphodiest"/>
    <property type="match status" value="1"/>
</dbReference>
<dbReference type="GO" id="GO:0004035">
    <property type="term" value="F:alkaline phosphatase activity"/>
    <property type="evidence" value="ECO:0007669"/>
    <property type="project" value="UniProtKB-EC"/>
</dbReference>